<dbReference type="GO" id="GO:0005829">
    <property type="term" value="C:cytosol"/>
    <property type="evidence" value="ECO:0007669"/>
    <property type="project" value="TreeGrafter"/>
</dbReference>
<evidence type="ECO:0000313" key="4">
    <source>
        <dbReference type="Proteomes" id="UP000217199"/>
    </source>
</evidence>
<dbReference type="EMBL" id="NBII01000004">
    <property type="protein sequence ID" value="PAV20220.1"/>
    <property type="molecule type" value="Genomic_DNA"/>
</dbReference>
<dbReference type="SMART" id="SM00271">
    <property type="entry name" value="DnaJ"/>
    <property type="match status" value="1"/>
</dbReference>
<feature type="region of interest" description="Disordered" evidence="1">
    <location>
        <begin position="134"/>
        <end position="227"/>
    </location>
</feature>
<comment type="caution">
    <text evidence="3">The sequence shown here is derived from an EMBL/GenBank/DDBJ whole genome shotgun (WGS) entry which is preliminary data.</text>
</comment>
<feature type="region of interest" description="Disordered" evidence="1">
    <location>
        <begin position="438"/>
        <end position="493"/>
    </location>
</feature>
<dbReference type="PROSITE" id="PS00636">
    <property type="entry name" value="DNAJ_1"/>
    <property type="match status" value="1"/>
</dbReference>
<dbReference type="PROSITE" id="PS50076">
    <property type="entry name" value="DNAJ_2"/>
    <property type="match status" value="1"/>
</dbReference>
<evidence type="ECO:0000256" key="1">
    <source>
        <dbReference type="SAM" id="MobiDB-lite"/>
    </source>
</evidence>
<reference evidence="3 4" key="1">
    <citation type="journal article" date="2017" name="Mol. Ecol.">
        <title>Comparative and population genomic landscape of Phellinus noxius: A hypervariable fungus causing root rot in trees.</title>
        <authorList>
            <person name="Chung C.L."/>
            <person name="Lee T.J."/>
            <person name="Akiba M."/>
            <person name="Lee H.H."/>
            <person name="Kuo T.H."/>
            <person name="Liu D."/>
            <person name="Ke H.M."/>
            <person name="Yokoi T."/>
            <person name="Roa M.B."/>
            <person name="Lu M.J."/>
            <person name="Chang Y.Y."/>
            <person name="Ann P.J."/>
            <person name="Tsai J.N."/>
            <person name="Chen C.Y."/>
            <person name="Tzean S.S."/>
            <person name="Ota Y."/>
            <person name="Hattori T."/>
            <person name="Sahashi N."/>
            <person name="Liou R.F."/>
            <person name="Kikuchi T."/>
            <person name="Tsai I.J."/>
        </authorList>
    </citation>
    <scope>NUCLEOTIDE SEQUENCE [LARGE SCALE GENOMIC DNA]</scope>
    <source>
        <strain evidence="3 4">FFPRI411160</strain>
    </source>
</reference>
<dbReference type="PANTHER" id="PTHR45006:SF1">
    <property type="entry name" value="DNAJ-LIKE PROTEIN 1"/>
    <property type="match status" value="1"/>
</dbReference>
<evidence type="ECO:0000313" key="3">
    <source>
        <dbReference type="EMBL" id="PAV20220.1"/>
    </source>
</evidence>
<dbReference type="Pfam" id="PF14308">
    <property type="entry name" value="DnaJ-X"/>
    <property type="match status" value="1"/>
</dbReference>
<dbReference type="InterPro" id="IPR026894">
    <property type="entry name" value="DnaJ_X"/>
</dbReference>
<gene>
    <name evidence="3" type="ORF">PNOK_0515400</name>
</gene>
<dbReference type="OrthoDB" id="552049at2759"/>
<dbReference type="InterPro" id="IPR036869">
    <property type="entry name" value="J_dom_sf"/>
</dbReference>
<evidence type="ECO:0000259" key="2">
    <source>
        <dbReference type="PROSITE" id="PS50076"/>
    </source>
</evidence>
<feature type="domain" description="J" evidence="2">
    <location>
        <begin position="7"/>
        <end position="71"/>
    </location>
</feature>
<protein>
    <recommendedName>
        <fullName evidence="2">J domain-containing protein</fullName>
    </recommendedName>
</protein>
<keyword evidence="4" id="KW-1185">Reference proteome</keyword>
<dbReference type="STRING" id="2282107.A0A286UKV5"/>
<organism evidence="3 4">
    <name type="scientific">Pyrrhoderma noxium</name>
    <dbReference type="NCBI Taxonomy" id="2282107"/>
    <lineage>
        <taxon>Eukaryota</taxon>
        <taxon>Fungi</taxon>
        <taxon>Dikarya</taxon>
        <taxon>Basidiomycota</taxon>
        <taxon>Agaricomycotina</taxon>
        <taxon>Agaricomycetes</taxon>
        <taxon>Hymenochaetales</taxon>
        <taxon>Hymenochaetaceae</taxon>
        <taxon>Pyrrhoderma</taxon>
    </lineage>
</organism>
<dbReference type="InterPro" id="IPR001623">
    <property type="entry name" value="DnaJ_domain"/>
</dbReference>
<dbReference type="PANTHER" id="PTHR45006">
    <property type="entry name" value="DNAJ-LIKE PROTEIN 1"/>
    <property type="match status" value="1"/>
</dbReference>
<dbReference type="PRINTS" id="PR00625">
    <property type="entry name" value="JDOMAIN"/>
</dbReference>
<accession>A0A286UKV5</accession>
<dbReference type="SUPFAM" id="SSF46565">
    <property type="entry name" value="Chaperone J-domain"/>
    <property type="match status" value="1"/>
</dbReference>
<dbReference type="InterPro" id="IPR018253">
    <property type="entry name" value="DnaJ_domain_CS"/>
</dbReference>
<dbReference type="GO" id="GO:0016558">
    <property type="term" value="P:protein import into peroxisome matrix"/>
    <property type="evidence" value="ECO:0007669"/>
    <property type="project" value="TreeGrafter"/>
</dbReference>
<feature type="compositionally biased region" description="Low complexity" evidence="1">
    <location>
        <begin position="184"/>
        <end position="201"/>
    </location>
</feature>
<feature type="compositionally biased region" description="Basic and acidic residues" evidence="1">
    <location>
        <begin position="216"/>
        <end position="227"/>
    </location>
</feature>
<dbReference type="Gene3D" id="1.10.287.110">
    <property type="entry name" value="DnaJ domain"/>
    <property type="match status" value="1"/>
</dbReference>
<dbReference type="Proteomes" id="UP000217199">
    <property type="component" value="Unassembled WGS sequence"/>
</dbReference>
<dbReference type="Pfam" id="PF00226">
    <property type="entry name" value="DnaJ"/>
    <property type="match status" value="1"/>
</dbReference>
<dbReference type="AlphaFoldDB" id="A0A286UKV5"/>
<feature type="compositionally biased region" description="Basic and acidic residues" evidence="1">
    <location>
        <begin position="482"/>
        <end position="493"/>
    </location>
</feature>
<dbReference type="FunCoup" id="A0A286UKV5">
    <property type="interactions" value="297"/>
</dbReference>
<proteinExistence type="predicted"/>
<dbReference type="InParanoid" id="A0A286UKV5"/>
<feature type="compositionally biased region" description="Basic and acidic residues" evidence="1">
    <location>
        <begin position="464"/>
        <end position="475"/>
    </location>
</feature>
<sequence length="493" mass="54323">MAPVETEFYDLLGVPTDVSDTDLKKAYRKAAMKYHPDKNQSPDAEEKFKEISLAYQVLSDSNLRAVYDKNGKSMTDKEGPGIDDAAGFFANVFGGERFEDYIGEISLMKEMTNVASTVMSEEEKAELDRDIKASHAQSTGNGTPTVEPATPDAATVSPSPPADIPVSASDGISGLAPAPEDISHSLSPSTSPSPLDSPKSPNAADDLRKKKGKQKVTAEQRQKLDEIEKERRKAMEARVKMLTEKLIERIRPFVDAQHPGDLNDPETVAFQEKMLREADDLKLESFGVELLHTIGTVYMTKATSFMKSRKFLGIPGFFSRLKEKGAMAKDAWGVIGSAMGVQHVMLEMEKLQARGEVPEEELKALEMDMTGKIMLASWRGTRFEVMQVLREVCDKVLKDHSVPEAVLVNRAKALMLTGHIFRSVVPDESAEERRELERMVAEAATGKSKHSQLQAQSKAAASRARKESGRSDKGTHTPKSRPTSEVRSIHSTK</sequence>
<feature type="compositionally biased region" description="Polar residues" evidence="1">
    <location>
        <begin position="135"/>
        <end position="144"/>
    </location>
</feature>
<name>A0A286UKV5_9AGAM</name>
<feature type="compositionally biased region" description="Low complexity" evidence="1">
    <location>
        <begin position="451"/>
        <end position="462"/>
    </location>
</feature>
<dbReference type="InterPro" id="IPR052814">
    <property type="entry name" value="Peroxisomal_DnaJ"/>
</dbReference>
<dbReference type="CDD" id="cd06257">
    <property type="entry name" value="DnaJ"/>
    <property type="match status" value="1"/>
</dbReference>